<evidence type="ECO:0000313" key="3">
    <source>
        <dbReference type="Proteomes" id="UP000199063"/>
    </source>
</evidence>
<evidence type="ECO:0000256" key="1">
    <source>
        <dbReference type="SAM" id="Phobius"/>
    </source>
</evidence>
<keyword evidence="1" id="KW-0472">Membrane</keyword>
<reference evidence="3" key="1">
    <citation type="submission" date="2016-10" db="EMBL/GenBank/DDBJ databases">
        <authorList>
            <person name="Varghese N."/>
            <person name="Submissions S."/>
        </authorList>
    </citation>
    <scope>NUCLEOTIDE SEQUENCE [LARGE SCALE GENOMIC DNA]</scope>
    <source>
        <strain evidence="3">CGMCC 4.7042</strain>
    </source>
</reference>
<sequence length="322" mass="34317">MPNKTPPRRRKATAVIVLGVCLALLGGIGAWLLLGRDTTPACNGLPENDRVQSSVGRDVRPGMSCQALGKAIVKASAGDPQGRHSLAQAKALKDVLTALGSQGPGELTLDPALRRPLATALADYPQDLHAMLGGINIQDFVTKAAPTTPPWKAEDGSYHLTVLTDTLRDVLHAIAQDPHSYALLRLTETRITGQRLAAVPADAEGFGLSVPPTESARALGTLDGIADSVTRGLDTSQARAWRAAVLDALADDRASATGGLASAWLQGLRSTAEEERYESLRAQGIEMTRLWAQQRKMDEQTRQGLLAKVERSALSAYREIEP</sequence>
<proteinExistence type="predicted"/>
<dbReference type="Proteomes" id="UP000199063">
    <property type="component" value="Unassembled WGS sequence"/>
</dbReference>
<organism evidence="2 3">
    <name type="scientific">Streptomyces wuyuanensis</name>
    <dbReference type="NCBI Taxonomy" id="1196353"/>
    <lineage>
        <taxon>Bacteria</taxon>
        <taxon>Bacillati</taxon>
        <taxon>Actinomycetota</taxon>
        <taxon>Actinomycetes</taxon>
        <taxon>Kitasatosporales</taxon>
        <taxon>Streptomycetaceae</taxon>
        <taxon>Streptomyces</taxon>
    </lineage>
</organism>
<protein>
    <submittedName>
        <fullName evidence="2">Uncharacterized protein</fullName>
    </submittedName>
</protein>
<name>A0A1H0B6T9_9ACTN</name>
<keyword evidence="1" id="KW-1133">Transmembrane helix</keyword>
<keyword evidence="1" id="KW-0812">Transmembrane</keyword>
<feature type="transmembrane region" description="Helical" evidence="1">
    <location>
        <begin position="12"/>
        <end position="34"/>
    </location>
</feature>
<dbReference type="AlphaFoldDB" id="A0A1H0B6T9"/>
<gene>
    <name evidence="2" type="ORF">SAMN05444921_12688</name>
</gene>
<evidence type="ECO:0000313" key="2">
    <source>
        <dbReference type="EMBL" id="SDN41377.1"/>
    </source>
</evidence>
<dbReference type="STRING" id="1196353.SAMN05444921_12688"/>
<dbReference type="EMBL" id="FNHI01000026">
    <property type="protein sequence ID" value="SDN41377.1"/>
    <property type="molecule type" value="Genomic_DNA"/>
</dbReference>
<accession>A0A1H0B6T9</accession>
<keyword evidence="3" id="KW-1185">Reference proteome</keyword>